<dbReference type="EMBL" id="CADCXV010001460">
    <property type="protein sequence ID" value="CAB0044475.1"/>
    <property type="molecule type" value="Genomic_DNA"/>
</dbReference>
<feature type="compositionally biased region" description="Basic residues" evidence="1">
    <location>
        <begin position="1"/>
        <end position="10"/>
    </location>
</feature>
<protein>
    <submittedName>
        <fullName evidence="2">Uncharacterized protein</fullName>
    </submittedName>
</protein>
<organism evidence="2 3">
    <name type="scientific">Trichogramma brassicae</name>
    <dbReference type="NCBI Taxonomy" id="86971"/>
    <lineage>
        <taxon>Eukaryota</taxon>
        <taxon>Metazoa</taxon>
        <taxon>Ecdysozoa</taxon>
        <taxon>Arthropoda</taxon>
        <taxon>Hexapoda</taxon>
        <taxon>Insecta</taxon>
        <taxon>Pterygota</taxon>
        <taxon>Neoptera</taxon>
        <taxon>Endopterygota</taxon>
        <taxon>Hymenoptera</taxon>
        <taxon>Apocrita</taxon>
        <taxon>Proctotrupomorpha</taxon>
        <taxon>Chalcidoidea</taxon>
        <taxon>Trichogrammatidae</taxon>
        <taxon>Trichogramma</taxon>
    </lineage>
</organism>
<accession>A0A6H5J4R1</accession>
<evidence type="ECO:0000313" key="2">
    <source>
        <dbReference type="EMBL" id="CAB0044475.1"/>
    </source>
</evidence>
<proteinExistence type="predicted"/>
<keyword evidence="3" id="KW-1185">Reference proteome</keyword>
<evidence type="ECO:0000313" key="3">
    <source>
        <dbReference type="Proteomes" id="UP000479190"/>
    </source>
</evidence>
<reference evidence="2 3" key="1">
    <citation type="submission" date="2020-02" db="EMBL/GenBank/DDBJ databases">
        <authorList>
            <person name="Ferguson B K."/>
        </authorList>
    </citation>
    <scope>NUCLEOTIDE SEQUENCE [LARGE SCALE GENOMIC DNA]</scope>
</reference>
<feature type="region of interest" description="Disordered" evidence="1">
    <location>
        <begin position="1"/>
        <end position="21"/>
    </location>
</feature>
<dbReference type="AlphaFoldDB" id="A0A6H5J4R1"/>
<name>A0A6H5J4R1_9HYME</name>
<gene>
    <name evidence="2" type="ORF">TBRA_LOCUS16063</name>
</gene>
<sequence>MKKKRKKKAHPPPQRAFHNSEQYGAGFAGSAQRVPDNGWHLQMRSRVSTQARASLQLRSKERKVILKHARVPAGYRNFLHSRPELMKFLMTIERALRAKYLVYSRRSDDDHNDYVISCSSSYARI</sequence>
<dbReference type="Proteomes" id="UP000479190">
    <property type="component" value="Unassembled WGS sequence"/>
</dbReference>
<evidence type="ECO:0000256" key="1">
    <source>
        <dbReference type="SAM" id="MobiDB-lite"/>
    </source>
</evidence>